<evidence type="ECO:0000313" key="5">
    <source>
        <dbReference type="Proteomes" id="UP000018208"/>
    </source>
</evidence>
<sequence>MGSTPSQINDQSQLPSSNAPSQLVEFSWGEGGSSVFFCGSFNHWRERIPMQQVQPGVWVGTRELQPGTYQFKFVVDGQWRCSSGYQNVRDPNGNMNNQIVVSEKDQALVPKNQENDPQRQQMQQIEQMFTTMIPENPFTIWTSFPTELPRQLVKTPLNTNITNDAYQPSILLPLPDHVVLTHFFKQKKRKNFVVTASTARYRSKYVTIVLYISTEVESSNHIDELADIYHTTLNQLQEIQ</sequence>
<dbReference type="InterPro" id="IPR032640">
    <property type="entry name" value="AMPK1_CBM"/>
</dbReference>
<dbReference type="Pfam" id="PF04739">
    <property type="entry name" value="AMPKBI"/>
    <property type="match status" value="1"/>
</dbReference>
<dbReference type="SMART" id="SM01010">
    <property type="entry name" value="AMPKBI"/>
    <property type="match status" value="1"/>
</dbReference>
<dbReference type="GO" id="GO:0016301">
    <property type="term" value="F:kinase activity"/>
    <property type="evidence" value="ECO:0007669"/>
    <property type="project" value="UniProtKB-KW"/>
</dbReference>
<dbReference type="Proteomes" id="UP000018208">
    <property type="component" value="Unassembled WGS sequence"/>
</dbReference>
<dbReference type="Pfam" id="PF16561">
    <property type="entry name" value="AMPK1_CBM"/>
    <property type="match status" value="1"/>
</dbReference>
<dbReference type="OrthoDB" id="531008at2759"/>
<dbReference type="EMBL" id="KI545952">
    <property type="protein sequence ID" value="EST49374.1"/>
    <property type="molecule type" value="Genomic_DNA"/>
</dbReference>
<reference evidence="3 4" key="1">
    <citation type="journal article" date="2014" name="PLoS Genet.">
        <title>The Genome of Spironucleus salmonicida Highlights a Fish Pathogen Adapted to Fluctuating Environments.</title>
        <authorList>
            <person name="Xu F."/>
            <person name="Jerlstrom-Hultqvist J."/>
            <person name="Einarsson E."/>
            <person name="Astvaldsson A."/>
            <person name="Svard S.G."/>
            <person name="Andersson J.O."/>
        </authorList>
    </citation>
    <scope>NUCLEOTIDE SEQUENCE</scope>
    <source>
        <strain evidence="4">ATCC 50377</strain>
    </source>
</reference>
<dbReference type="InterPro" id="IPR013783">
    <property type="entry name" value="Ig-like_fold"/>
</dbReference>
<dbReference type="InterPro" id="IPR006828">
    <property type="entry name" value="ASC_dom"/>
</dbReference>
<gene>
    <name evidence="3" type="ORF">SS50377_10299</name>
    <name evidence="4" type="ORF">SS50377_20057</name>
</gene>
<keyword evidence="3" id="KW-0418">Kinase</keyword>
<dbReference type="GO" id="GO:0007165">
    <property type="term" value="P:signal transduction"/>
    <property type="evidence" value="ECO:0007669"/>
    <property type="project" value="TreeGrafter"/>
</dbReference>
<dbReference type="SUPFAM" id="SSF81296">
    <property type="entry name" value="E set domains"/>
    <property type="match status" value="1"/>
</dbReference>
<name>V6M7F5_9EUKA</name>
<dbReference type="GO" id="GO:0005737">
    <property type="term" value="C:cytoplasm"/>
    <property type="evidence" value="ECO:0007669"/>
    <property type="project" value="TreeGrafter"/>
</dbReference>
<dbReference type="Gene3D" id="2.60.40.10">
    <property type="entry name" value="Immunoglobulins"/>
    <property type="match status" value="1"/>
</dbReference>
<dbReference type="AlphaFoldDB" id="V6M7F5"/>
<dbReference type="EMBL" id="AUWU02000001">
    <property type="protein sequence ID" value="KAH0576711.1"/>
    <property type="molecule type" value="Genomic_DNA"/>
</dbReference>
<accession>V6M7F5</accession>
<dbReference type="InterPro" id="IPR050827">
    <property type="entry name" value="CRP1_MDG1_kinase"/>
</dbReference>
<dbReference type="Gene3D" id="6.20.250.60">
    <property type="match status" value="1"/>
</dbReference>
<keyword evidence="5" id="KW-1185">Reference proteome</keyword>
<dbReference type="SUPFAM" id="SSF160219">
    <property type="entry name" value="AMPKBI-like"/>
    <property type="match status" value="1"/>
</dbReference>
<organism evidence="3">
    <name type="scientific">Spironucleus salmonicida</name>
    <dbReference type="NCBI Taxonomy" id="348837"/>
    <lineage>
        <taxon>Eukaryota</taxon>
        <taxon>Metamonada</taxon>
        <taxon>Diplomonadida</taxon>
        <taxon>Hexamitidae</taxon>
        <taxon>Hexamitinae</taxon>
        <taxon>Spironucleus</taxon>
    </lineage>
</organism>
<dbReference type="PANTHER" id="PTHR10343">
    <property type="entry name" value="5'-AMP-ACTIVATED PROTEIN KINASE , BETA SUBUNIT"/>
    <property type="match status" value="1"/>
</dbReference>
<keyword evidence="3" id="KW-0808">Transferase</keyword>
<dbReference type="GO" id="GO:0031588">
    <property type="term" value="C:nucleotide-activated protein kinase complex"/>
    <property type="evidence" value="ECO:0007669"/>
    <property type="project" value="TreeGrafter"/>
</dbReference>
<dbReference type="InterPro" id="IPR037256">
    <property type="entry name" value="ASC_dom_sf"/>
</dbReference>
<dbReference type="GO" id="GO:0005634">
    <property type="term" value="C:nucleus"/>
    <property type="evidence" value="ECO:0007669"/>
    <property type="project" value="TreeGrafter"/>
</dbReference>
<feature type="domain" description="Association with the SNF1 complex (ASC)" evidence="2">
    <location>
        <begin position="122"/>
        <end position="214"/>
    </location>
</feature>
<evidence type="ECO:0000313" key="4">
    <source>
        <dbReference type="EMBL" id="KAH0576711.1"/>
    </source>
</evidence>
<dbReference type="GO" id="GO:0019901">
    <property type="term" value="F:protein kinase binding"/>
    <property type="evidence" value="ECO:0007669"/>
    <property type="project" value="TreeGrafter"/>
</dbReference>
<dbReference type="PANTHER" id="PTHR10343:SF84">
    <property type="entry name" value="5'-AMP-ACTIVATED PROTEIN KINASE SUBUNIT BETA-1"/>
    <property type="match status" value="1"/>
</dbReference>
<evidence type="ECO:0000313" key="3">
    <source>
        <dbReference type="EMBL" id="EST49374.1"/>
    </source>
</evidence>
<protein>
    <submittedName>
        <fullName evidence="3">5'-AMP-activated protein kinase, beta subunit</fullName>
    </submittedName>
</protein>
<dbReference type="VEuPathDB" id="GiardiaDB:SS50377_20057"/>
<dbReference type="CDD" id="cd02859">
    <property type="entry name" value="E_set_AMPKbeta_like_N"/>
    <property type="match status" value="1"/>
</dbReference>
<proteinExistence type="inferred from homology"/>
<evidence type="ECO:0000259" key="2">
    <source>
        <dbReference type="SMART" id="SM01010"/>
    </source>
</evidence>
<evidence type="ECO:0000256" key="1">
    <source>
        <dbReference type="ARBA" id="ARBA00010926"/>
    </source>
</evidence>
<reference evidence="4" key="2">
    <citation type="submission" date="2020-12" db="EMBL/GenBank/DDBJ databases">
        <title>New Spironucleus salmonicida genome in near-complete chromosomes.</title>
        <authorList>
            <person name="Xu F."/>
            <person name="Kurt Z."/>
            <person name="Jimenez-Gonzalez A."/>
            <person name="Astvaldsson A."/>
            <person name="Andersson J.O."/>
            <person name="Svard S.G."/>
        </authorList>
    </citation>
    <scope>NUCLEOTIDE SEQUENCE</scope>
    <source>
        <strain evidence="4">ATCC 50377</strain>
    </source>
</reference>
<comment type="similarity">
    <text evidence="1">Belongs to the 5'-AMP-activated protein kinase beta subunit family.</text>
</comment>
<dbReference type="InterPro" id="IPR014756">
    <property type="entry name" value="Ig_E-set"/>
</dbReference>